<dbReference type="InterPro" id="IPR002509">
    <property type="entry name" value="NODB_dom"/>
</dbReference>
<dbReference type="PANTHER" id="PTHR47561">
    <property type="entry name" value="POLYSACCHARIDE DEACETYLASE FAMILY PROTEIN (AFU_ORTHOLOGUE AFUA_6G05030)"/>
    <property type="match status" value="1"/>
</dbReference>
<proteinExistence type="inferred from homology"/>
<comment type="function">
    <text evidence="1">Is involved in generating a small heat-stable compound (Nod), an acylated oligomer of N-acetylglucosamine, that stimulates mitosis in various plant protoplasts.</text>
</comment>
<dbReference type="PROSITE" id="PS51677">
    <property type="entry name" value="NODB"/>
    <property type="match status" value="1"/>
</dbReference>
<reference evidence="6 7" key="1">
    <citation type="submission" date="2024-02" db="EMBL/GenBank/DDBJ databases">
        <title>Genome analysis and characterization of Microbaculum marinisediminis sp. nov., isolated from marine sediment.</title>
        <authorList>
            <person name="Du Z.-J."/>
            <person name="Ye Y.-Q."/>
            <person name="Zhang Z.-R."/>
            <person name="Yuan S.-M."/>
            <person name="Zhang X.-Y."/>
        </authorList>
    </citation>
    <scope>NUCLEOTIDE SEQUENCE [LARGE SCALE GENOMIC DNA]</scope>
    <source>
        <strain evidence="6 7">SDUM1044001</strain>
    </source>
</reference>
<dbReference type="AlphaFoldDB" id="A0AAW9RW28"/>
<dbReference type="GO" id="GO:0005975">
    <property type="term" value="P:carbohydrate metabolic process"/>
    <property type="evidence" value="ECO:0007669"/>
    <property type="project" value="InterPro"/>
</dbReference>
<evidence type="ECO:0000259" key="5">
    <source>
        <dbReference type="PROSITE" id="PS51677"/>
    </source>
</evidence>
<name>A0AAW9RW28_9HYPH</name>
<evidence type="ECO:0000256" key="2">
    <source>
        <dbReference type="ARBA" id="ARBA00010973"/>
    </source>
</evidence>
<evidence type="ECO:0000313" key="6">
    <source>
        <dbReference type="EMBL" id="MEJ8573609.1"/>
    </source>
</evidence>
<dbReference type="Gene3D" id="3.20.20.370">
    <property type="entry name" value="Glycoside hydrolase/deacetylase"/>
    <property type="match status" value="1"/>
</dbReference>
<evidence type="ECO:0000256" key="1">
    <source>
        <dbReference type="ARBA" id="ARBA00003236"/>
    </source>
</evidence>
<dbReference type="Proteomes" id="UP001378188">
    <property type="component" value="Unassembled WGS sequence"/>
</dbReference>
<gene>
    <name evidence="6" type="ORF">V3328_19115</name>
</gene>
<comment type="caution">
    <text evidence="6">The sequence shown here is derived from an EMBL/GenBank/DDBJ whole genome shotgun (WGS) entry which is preliminary data.</text>
</comment>
<dbReference type="SUPFAM" id="SSF88713">
    <property type="entry name" value="Glycoside hydrolase/deacetylase"/>
    <property type="match status" value="1"/>
</dbReference>
<feature type="domain" description="NodB homology" evidence="5">
    <location>
        <begin position="32"/>
        <end position="255"/>
    </location>
</feature>
<sequence>MPLAPNGFPAMLTFDLDAETMWTARDPKNAERPVVLSQGAYGWKVGTPRILDLLDRYGIRSTFFVPGLVIEQRWALCEEILKRGHEIGHHSWSHKWIVNLSPEEEREEMEKGIEIIERLTGKKPAGWRSPAAEFSPITMPLLLEKGFRYSSNYFDDDTPYLHRVDGTVTGLVEFPFAWVLDDAPFFQYSITLPGRTMQAPSAVTEAWCAEFDTLYREDRAFMLAMHPQIIGRGSRLVALEGLIEHMLAHDKVWFARCDEVAEAIRPELERRAEAASS</sequence>
<dbReference type="GO" id="GO:0016810">
    <property type="term" value="F:hydrolase activity, acting on carbon-nitrogen (but not peptide) bonds"/>
    <property type="evidence" value="ECO:0007669"/>
    <property type="project" value="InterPro"/>
</dbReference>
<evidence type="ECO:0000256" key="3">
    <source>
        <dbReference type="ARBA" id="ARBA00020071"/>
    </source>
</evidence>
<comment type="similarity">
    <text evidence="2">Belongs to the polysaccharide deacetylase family.</text>
</comment>
<evidence type="ECO:0000256" key="4">
    <source>
        <dbReference type="ARBA" id="ARBA00032976"/>
    </source>
</evidence>
<protein>
    <recommendedName>
        <fullName evidence="3">Chitooligosaccharide deacetylase</fullName>
    </recommendedName>
    <alternativeName>
        <fullName evidence="4">Nodulation protein B</fullName>
    </alternativeName>
</protein>
<evidence type="ECO:0000313" key="7">
    <source>
        <dbReference type="Proteomes" id="UP001378188"/>
    </source>
</evidence>
<dbReference type="PANTHER" id="PTHR47561:SF1">
    <property type="entry name" value="POLYSACCHARIDE DEACETYLASE FAMILY PROTEIN (AFU_ORTHOLOGUE AFUA_6G05030)"/>
    <property type="match status" value="1"/>
</dbReference>
<accession>A0AAW9RW28</accession>
<dbReference type="EMBL" id="JAZHOF010000008">
    <property type="protein sequence ID" value="MEJ8573609.1"/>
    <property type="molecule type" value="Genomic_DNA"/>
</dbReference>
<dbReference type="CDD" id="cd10938">
    <property type="entry name" value="CE4_HpPgdA_like"/>
    <property type="match status" value="1"/>
</dbReference>
<organism evidence="6 7">
    <name type="scientific">Microbaculum marinum</name>
    <dbReference type="NCBI Taxonomy" id="1764581"/>
    <lineage>
        <taxon>Bacteria</taxon>
        <taxon>Pseudomonadati</taxon>
        <taxon>Pseudomonadota</taxon>
        <taxon>Alphaproteobacteria</taxon>
        <taxon>Hyphomicrobiales</taxon>
        <taxon>Tepidamorphaceae</taxon>
        <taxon>Microbaculum</taxon>
    </lineage>
</organism>
<dbReference type="Pfam" id="PF01522">
    <property type="entry name" value="Polysacc_deac_1"/>
    <property type="match status" value="1"/>
</dbReference>
<dbReference type="InterPro" id="IPR037950">
    <property type="entry name" value="PgdA-like"/>
</dbReference>
<keyword evidence="7" id="KW-1185">Reference proteome</keyword>
<dbReference type="InterPro" id="IPR011330">
    <property type="entry name" value="Glyco_hydro/deAcase_b/a-brl"/>
</dbReference>
<dbReference type="RefSeq" id="WP_340331313.1">
    <property type="nucleotide sequence ID" value="NZ_JAZHOF010000008.1"/>
</dbReference>